<dbReference type="AlphaFoldDB" id="A0AA39YMT7"/>
<keyword evidence="2" id="KW-1185">Reference proteome</keyword>
<evidence type="ECO:0000313" key="1">
    <source>
        <dbReference type="EMBL" id="KAK0654775.1"/>
    </source>
</evidence>
<organism evidence="1 2">
    <name type="scientific">Cercophora newfieldiana</name>
    <dbReference type="NCBI Taxonomy" id="92897"/>
    <lineage>
        <taxon>Eukaryota</taxon>
        <taxon>Fungi</taxon>
        <taxon>Dikarya</taxon>
        <taxon>Ascomycota</taxon>
        <taxon>Pezizomycotina</taxon>
        <taxon>Sordariomycetes</taxon>
        <taxon>Sordariomycetidae</taxon>
        <taxon>Sordariales</taxon>
        <taxon>Lasiosphaeriaceae</taxon>
        <taxon>Cercophora</taxon>
    </lineage>
</organism>
<proteinExistence type="predicted"/>
<gene>
    <name evidence="1" type="ORF">B0T16DRAFT_536</name>
</gene>
<comment type="caution">
    <text evidence="1">The sequence shown here is derived from an EMBL/GenBank/DDBJ whole genome shotgun (WGS) entry which is preliminary data.</text>
</comment>
<dbReference type="EMBL" id="JAULSV010000001">
    <property type="protein sequence ID" value="KAK0654775.1"/>
    <property type="molecule type" value="Genomic_DNA"/>
</dbReference>
<name>A0AA39YMT7_9PEZI</name>
<reference evidence="1" key="1">
    <citation type="submission" date="2023-06" db="EMBL/GenBank/DDBJ databases">
        <title>Genome-scale phylogeny and comparative genomics of the fungal order Sordariales.</title>
        <authorList>
            <consortium name="Lawrence Berkeley National Laboratory"/>
            <person name="Hensen N."/>
            <person name="Bonometti L."/>
            <person name="Westerberg I."/>
            <person name="Brannstrom I.O."/>
            <person name="Guillou S."/>
            <person name="Cros-Aarteil S."/>
            <person name="Calhoun S."/>
            <person name="Haridas S."/>
            <person name="Kuo A."/>
            <person name="Mondo S."/>
            <person name="Pangilinan J."/>
            <person name="Riley R."/>
            <person name="Labutti K."/>
            <person name="Andreopoulos B."/>
            <person name="Lipzen A."/>
            <person name="Chen C."/>
            <person name="Yanf M."/>
            <person name="Daum C."/>
            <person name="Ng V."/>
            <person name="Clum A."/>
            <person name="Steindorff A."/>
            <person name="Ohm R."/>
            <person name="Martin F."/>
            <person name="Silar P."/>
            <person name="Natvig D."/>
            <person name="Lalanne C."/>
            <person name="Gautier V."/>
            <person name="Ament-Velasquez S.L."/>
            <person name="Kruys A."/>
            <person name="Hutchinson M.I."/>
            <person name="Powell A.J."/>
            <person name="Barry K."/>
            <person name="Miller A.N."/>
            <person name="Grigoriev I.V."/>
            <person name="Debuchy R."/>
            <person name="Gladieux P."/>
            <person name="Thoren M.H."/>
            <person name="Johannesson H."/>
        </authorList>
    </citation>
    <scope>NUCLEOTIDE SEQUENCE</scope>
    <source>
        <strain evidence="1">SMH2532-1</strain>
    </source>
</reference>
<dbReference type="Proteomes" id="UP001174936">
    <property type="component" value="Unassembled WGS sequence"/>
</dbReference>
<protein>
    <submittedName>
        <fullName evidence="1">Uncharacterized protein</fullName>
    </submittedName>
</protein>
<sequence>MQTPLSTWALGLKPTTGATRIALQVRDKAIQSVIGFVATTPVAARTWWASRSLEVGQGKAWRGEANGGCWGRGQRLCVRPVVGRVLLCTGLPSTWPASLEYRPASLVKAWLSLTQAHAIPSPTINAPVAVAGNSNAVQTVTLKLPRHSMLMAHSPYPDQPRPPSLPRWASCAAPERNSRWQSPNTVAAKHQPPSACPGLTPSNWRIAHGVSRAEVADKRGGPFVMSVGARRPVTGQSSLSPLPRLHGSLGQLGVTLPCGMH</sequence>
<accession>A0AA39YMT7</accession>
<evidence type="ECO:0000313" key="2">
    <source>
        <dbReference type="Proteomes" id="UP001174936"/>
    </source>
</evidence>